<sequence length="123" mass="13536">MSSSLANIDISIEVSQTASHHHRVFRAKISKEALGGGKKVGRREEESPFKPSTLNRQHRSRYINSTPVKEGANLRGGAKGLFFQCLLVHRRASQRKPRSASIFFHPNAGTAGSRYPEASPPIS</sequence>
<evidence type="ECO:0000313" key="3">
    <source>
        <dbReference type="Proteomes" id="UP000499080"/>
    </source>
</evidence>
<organism evidence="2 3">
    <name type="scientific">Araneus ventricosus</name>
    <name type="common">Orbweaver spider</name>
    <name type="synonym">Epeira ventricosa</name>
    <dbReference type="NCBI Taxonomy" id="182803"/>
    <lineage>
        <taxon>Eukaryota</taxon>
        <taxon>Metazoa</taxon>
        <taxon>Ecdysozoa</taxon>
        <taxon>Arthropoda</taxon>
        <taxon>Chelicerata</taxon>
        <taxon>Arachnida</taxon>
        <taxon>Araneae</taxon>
        <taxon>Araneomorphae</taxon>
        <taxon>Entelegynae</taxon>
        <taxon>Araneoidea</taxon>
        <taxon>Araneidae</taxon>
        <taxon>Araneus</taxon>
    </lineage>
</organism>
<gene>
    <name evidence="2" type="ORF">AVEN_243744_1</name>
</gene>
<evidence type="ECO:0000313" key="2">
    <source>
        <dbReference type="EMBL" id="GBL74915.1"/>
    </source>
</evidence>
<evidence type="ECO:0000256" key="1">
    <source>
        <dbReference type="SAM" id="MobiDB-lite"/>
    </source>
</evidence>
<dbReference type="Proteomes" id="UP000499080">
    <property type="component" value="Unassembled WGS sequence"/>
</dbReference>
<feature type="region of interest" description="Disordered" evidence="1">
    <location>
        <begin position="33"/>
        <end position="71"/>
    </location>
</feature>
<name>A0A4Y2A6B3_ARAVE</name>
<proteinExistence type="predicted"/>
<accession>A0A4Y2A6B3</accession>
<keyword evidence="3" id="KW-1185">Reference proteome</keyword>
<dbReference type="AlphaFoldDB" id="A0A4Y2A6B3"/>
<reference evidence="2 3" key="1">
    <citation type="journal article" date="2019" name="Sci. Rep.">
        <title>Orb-weaving spider Araneus ventricosus genome elucidates the spidroin gene catalogue.</title>
        <authorList>
            <person name="Kono N."/>
            <person name="Nakamura H."/>
            <person name="Ohtoshi R."/>
            <person name="Moran D.A.P."/>
            <person name="Shinohara A."/>
            <person name="Yoshida Y."/>
            <person name="Fujiwara M."/>
            <person name="Mori M."/>
            <person name="Tomita M."/>
            <person name="Arakawa K."/>
        </authorList>
    </citation>
    <scope>NUCLEOTIDE SEQUENCE [LARGE SCALE GENOMIC DNA]</scope>
</reference>
<protein>
    <submittedName>
        <fullName evidence="2">Uncharacterized protein</fullName>
    </submittedName>
</protein>
<comment type="caution">
    <text evidence="2">The sequence shown here is derived from an EMBL/GenBank/DDBJ whole genome shotgun (WGS) entry which is preliminary data.</text>
</comment>
<dbReference type="EMBL" id="BGPR01000006">
    <property type="protein sequence ID" value="GBL74915.1"/>
    <property type="molecule type" value="Genomic_DNA"/>
</dbReference>
<feature type="region of interest" description="Disordered" evidence="1">
    <location>
        <begin position="97"/>
        <end position="123"/>
    </location>
</feature>